<evidence type="ECO:0000256" key="4">
    <source>
        <dbReference type="SAM" id="Phobius"/>
    </source>
</evidence>
<dbReference type="PANTHER" id="PTHR12151">
    <property type="entry name" value="ELECTRON TRANSPORT PROTIN SCO1/SENC FAMILY MEMBER"/>
    <property type="match status" value="1"/>
</dbReference>
<feature type="disulfide bond" description="Redox-active" evidence="3">
    <location>
        <begin position="87"/>
        <end position="91"/>
    </location>
</feature>
<dbReference type="GeneID" id="61113966"/>
<comment type="similarity">
    <text evidence="1">Belongs to the SCO1/2 family.</text>
</comment>
<evidence type="ECO:0000256" key="3">
    <source>
        <dbReference type="PIRSR" id="PIRSR603782-2"/>
    </source>
</evidence>
<dbReference type="SUPFAM" id="SSF52833">
    <property type="entry name" value="Thioredoxin-like"/>
    <property type="match status" value="1"/>
</dbReference>
<dbReference type="EMBL" id="AFLV02000057">
    <property type="protein sequence ID" value="EKR63707.1"/>
    <property type="molecule type" value="Genomic_DNA"/>
</dbReference>
<keyword evidence="2" id="KW-0479">Metal-binding</keyword>
<dbReference type="PANTHER" id="PTHR12151:SF8">
    <property type="entry name" value="THIOREDOXIN DOMAIN-CONTAINING PROTEIN"/>
    <property type="match status" value="1"/>
</dbReference>
<organism evidence="5 6">
    <name type="scientific">Leptospira weilii str. 2006001853</name>
    <dbReference type="NCBI Taxonomy" id="1001589"/>
    <lineage>
        <taxon>Bacteria</taxon>
        <taxon>Pseudomonadati</taxon>
        <taxon>Spirochaetota</taxon>
        <taxon>Spirochaetia</taxon>
        <taxon>Leptospirales</taxon>
        <taxon>Leptospiraceae</taxon>
        <taxon>Leptospira</taxon>
    </lineage>
</organism>
<feature type="transmembrane region" description="Helical" evidence="4">
    <location>
        <begin position="247"/>
        <end position="268"/>
    </location>
</feature>
<gene>
    <name evidence="5" type="ORF">LEP1GSC036_4632</name>
</gene>
<dbReference type="RefSeq" id="WP_004497133.1">
    <property type="nucleotide sequence ID" value="NZ_AFLV02000057.1"/>
</dbReference>
<protein>
    <submittedName>
        <fullName evidence="5">SCO1/SenC</fullName>
    </submittedName>
</protein>
<sequence>MVFKNSLIIGVVVFYLFATSLFSYDPAARFDKNEKPKELEGVGVQEKLGNGLDLSLSFRDETGKLVLLSSFFKKDKPVLLSLVYYKCPTLCNFHLNGVTDALKKLNWEVGKEFEYVAVSFDPKETFELAHAKKDAYLKEYSRGDGQGWHFLTGDQKEITALAESVGFSYKWNPENEQWIHSSVAYVITPSGKISRYLHGITFDERTLKLSLLEASDGKIGDFTDQFALFCFQFDPGKNTYTLYAYNIMKLGGFFTLLIMAMFLIPFWIRHNRNSELIRKE</sequence>
<keyword evidence="3" id="KW-1015">Disulfide bond</keyword>
<keyword evidence="2" id="KW-0186">Copper</keyword>
<dbReference type="AlphaFoldDB" id="A0A828Z1U8"/>
<feature type="binding site" evidence="2">
    <location>
        <position position="87"/>
    </location>
    <ligand>
        <name>Cu cation</name>
        <dbReference type="ChEBI" id="CHEBI:23378"/>
    </ligand>
</feature>
<evidence type="ECO:0000256" key="2">
    <source>
        <dbReference type="PIRSR" id="PIRSR603782-1"/>
    </source>
</evidence>
<feature type="binding site" evidence="2">
    <location>
        <position position="180"/>
    </location>
    <ligand>
        <name>Cu cation</name>
        <dbReference type="ChEBI" id="CHEBI:23378"/>
    </ligand>
</feature>
<evidence type="ECO:0000313" key="6">
    <source>
        <dbReference type="Proteomes" id="UP000001338"/>
    </source>
</evidence>
<dbReference type="Gene3D" id="3.40.30.10">
    <property type="entry name" value="Glutaredoxin"/>
    <property type="match status" value="1"/>
</dbReference>
<reference evidence="5 6" key="1">
    <citation type="submission" date="2012-10" db="EMBL/GenBank/DDBJ databases">
        <authorList>
            <person name="Harkins D.M."/>
            <person name="Durkin A.S."/>
            <person name="Brinkac L.M."/>
            <person name="Haft D.H."/>
            <person name="Selengut J.D."/>
            <person name="Sanka R."/>
            <person name="DePew J."/>
            <person name="Purushe J."/>
            <person name="Whelen A.C."/>
            <person name="Vinetz J.M."/>
            <person name="Sutton G.G."/>
            <person name="Nierman W.C."/>
            <person name="Fouts D.E."/>
        </authorList>
    </citation>
    <scope>NUCLEOTIDE SEQUENCE [LARGE SCALE GENOMIC DNA]</scope>
    <source>
        <strain evidence="5 6">2006001853</strain>
    </source>
</reference>
<keyword evidence="4" id="KW-0812">Transmembrane</keyword>
<keyword evidence="4" id="KW-1133">Transmembrane helix</keyword>
<evidence type="ECO:0000313" key="5">
    <source>
        <dbReference type="EMBL" id="EKR63707.1"/>
    </source>
</evidence>
<dbReference type="InterPro" id="IPR036249">
    <property type="entry name" value="Thioredoxin-like_sf"/>
</dbReference>
<dbReference type="GO" id="GO:0046872">
    <property type="term" value="F:metal ion binding"/>
    <property type="evidence" value="ECO:0007669"/>
    <property type="project" value="UniProtKB-KW"/>
</dbReference>
<comment type="caution">
    <text evidence="5">The sequence shown here is derived from an EMBL/GenBank/DDBJ whole genome shotgun (WGS) entry which is preliminary data.</text>
</comment>
<dbReference type="CDD" id="cd02968">
    <property type="entry name" value="SCO"/>
    <property type="match status" value="1"/>
</dbReference>
<dbReference type="Pfam" id="PF02630">
    <property type="entry name" value="SCO1-SenC"/>
    <property type="match status" value="1"/>
</dbReference>
<name>A0A828Z1U8_9LEPT</name>
<feature type="binding site" evidence="2">
    <location>
        <position position="91"/>
    </location>
    <ligand>
        <name>Cu cation</name>
        <dbReference type="ChEBI" id="CHEBI:23378"/>
    </ligand>
</feature>
<keyword evidence="4" id="KW-0472">Membrane</keyword>
<accession>A0A828Z1U8</accession>
<dbReference type="InterPro" id="IPR003782">
    <property type="entry name" value="SCO1/SenC"/>
</dbReference>
<proteinExistence type="inferred from homology"/>
<evidence type="ECO:0000256" key="1">
    <source>
        <dbReference type="ARBA" id="ARBA00010996"/>
    </source>
</evidence>
<dbReference type="Proteomes" id="UP000001338">
    <property type="component" value="Unassembled WGS sequence"/>
</dbReference>